<dbReference type="NCBIfam" id="NF004079">
    <property type="entry name" value="PRK05584.1"/>
    <property type="match status" value="1"/>
</dbReference>
<sequence>MKKNLLFSLLLTFSFFNVFSQKVTGVLGAFPPELVLLRSKMENRKDTVIAQTLFSKGMLNGKSIVLAQTGIGKVNAAITTTLMIEHFKPEEIVFSGIAGGIDTSLNPGDIVIGTQVTYHDYGAIEDSGMIYTPTKNPYNMIENPIVFNCDSMLIQKAVSISKKLKFEKVKRENGSFSPSITKGVIVTGDVFVASEMATRRLRKDLNAAVTEMEGAAIAQTCYQQKVPFLIIRSLSDNANKKASADVKNFYQIAAENAAIMVIGIVGQI</sequence>
<keyword evidence="3" id="KW-0028">Amino-acid biosynthesis</keyword>
<reference evidence="8 9" key="1">
    <citation type="submission" date="2016-10" db="EMBL/GenBank/DDBJ databases">
        <authorList>
            <person name="de Groot N.N."/>
        </authorList>
    </citation>
    <scope>NUCLEOTIDE SEQUENCE [LARGE SCALE GENOMIC DNA]</scope>
    <source>
        <strain evidence="8 9">DSM 19938</strain>
    </source>
</reference>
<evidence type="ECO:0000256" key="5">
    <source>
        <dbReference type="ARBA" id="ARBA00023167"/>
    </source>
</evidence>
<feature type="domain" description="Nucleoside phosphorylase" evidence="7">
    <location>
        <begin position="25"/>
        <end position="264"/>
    </location>
</feature>
<gene>
    <name evidence="8" type="ORF">SAMN04487995_0757</name>
</gene>
<evidence type="ECO:0000256" key="4">
    <source>
        <dbReference type="ARBA" id="ARBA00022801"/>
    </source>
</evidence>
<keyword evidence="6" id="KW-0732">Signal</keyword>
<dbReference type="AlphaFoldDB" id="A0A1H6QK53"/>
<feature type="signal peptide" evidence="6">
    <location>
        <begin position="1"/>
        <end position="20"/>
    </location>
</feature>
<evidence type="ECO:0000256" key="6">
    <source>
        <dbReference type="SAM" id="SignalP"/>
    </source>
</evidence>
<dbReference type="GO" id="GO:0008782">
    <property type="term" value="F:adenosylhomocysteine nucleosidase activity"/>
    <property type="evidence" value="ECO:0007669"/>
    <property type="project" value="UniProtKB-EC"/>
</dbReference>
<dbReference type="EMBL" id="FNXY01000001">
    <property type="protein sequence ID" value="SEI44099.1"/>
    <property type="molecule type" value="Genomic_DNA"/>
</dbReference>
<dbReference type="Pfam" id="PF01048">
    <property type="entry name" value="PNP_UDP_1"/>
    <property type="match status" value="1"/>
</dbReference>
<dbReference type="PANTHER" id="PTHR46832:SF1">
    <property type="entry name" value="5'-METHYLTHIOADENOSINE_S-ADENOSYLHOMOCYSTEINE NUCLEOSIDASE"/>
    <property type="match status" value="1"/>
</dbReference>
<evidence type="ECO:0000313" key="9">
    <source>
        <dbReference type="Proteomes" id="UP000199532"/>
    </source>
</evidence>
<evidence type="ECO:0000256" key="3">
    <source>
        <dbReference type="ARBA" id="ARBA00022605"/>
    </source>
</evidence>
<dbReference type="PANTHER" id="PTHR46832">
    <property type="entry name" value="5'-METHYLTHIOADENOSINE/S-ADENOSYLHOMOCYSTEINE NUCLEOSIDASE"/>
    <property type="match status" value="1"/>
</dbReference>
<keyword evidence="9" id="KW-1185">Reference proteome</keyword>
<dbReference type="EC" id="3.2.2.9" evidence="2"/>
<dbReference type="InterPro" id="IPR000845">
    <property type="entry name" value="Nucleoside_phosphorylase_d"/>
</dbReference>
<dbReference type="GO" id="GO:0008930">
    <property type="term" value="F:methylthioadenosine nucleosidase activity"/>
    <property type="evidence" value="ECO:0007669"/>
    <property type="project" value="InterPro"/>
</dbReference>
<proteinExistence type="predicted"/>
<evidence type="ECO:0000313" key="8">
    <source>
        <dbReference type="EMBL" id="SEI44099.1"/>
    </source>
</evidence>
<dbReference type="OrthoDB" id="9792278at2"/>
<feature type="chain" id="PRO_5011679827" description="adenosylhomocysteine nucleosidase" evidence="6">
    <location>
        <begin position="21"/>
        <end position="268"/>
    </location>
</feature>
<dbReference type="RefSeq" id="WP_090332043.1">
    <property type="nucleotide sequence ID" value="NZ_FNXY01000001.1"/>
</dbReference>
<dbReference type="SUPFAM" id="SSF53167">
    <property type="entry name" value="Purine and uridine phosphorylases"/>
    <property type="match status" value="1"/>
</dbReference>
<keyword evidence="5" id="KW-0486">Methionine biosynthesis</keyword>
<evidence type="ECO:0000259" key="7">
    <source>
        <dbReference type="Pfam" id="PF01048"/>
    </source>
</evidence>
<dbReference type="CDD" id="cd09008">
    <property type="entry name" value="MTAN"/>
    <property type="match status" value="1"/>
</dbReference>
<dbReference type="InterPro" id="IPR035994">
    <property type="entry name" value="Nucleoside_phosphorylase_sf"/>
</dbReference>
<keyword evidence="4" id="KW-0378">Hydrolase</keyword>
<dbReference type="Gene3D" id="3.40.50.1580">
    <property type="entry name" value="Nucleoside phosphorylase domain"/>
    <property type="match status" value="1"/>
</dbReference>
<comment type="pathway">
    <text evidence="1">Amino-acid biosynthesis; L-methionine biosynthesis via salvage pathway; S-methyl-5-thio-alpha-D-ribose 1-phosphate from S-methyl-5'-thioadenosine (hydrolase route): step 1/2.</text>
</comment>
<name>A0A1H6QK53_9BACT</name>
<protein>
    <recommendedName>
        <fullName evidence="2">adenosylhomocysteine nucleosidase</fullName>
        <ecNumber evidence="2">3.2.2.9</ecNumber>
    </recommendedName>
</protein>
<organism evidence="8 9">
    <name type="scientific">Dyadobacter koreensis</name>
    <dbReference type="NCBI Taxonomy" id="408657"/>
    <lineage>
        <taxon>Bacteria</taxon>
        <taxon>Pseudomonadati</taxon>
        <taxon>Bacteroidota</taxon>
        <taxon>Cytophagia</taxon>
        <taxon>Cytophagales</taxon>
        <taxon>Spirosomataceae</taxon>
        <taxon>Dyadobacter</taxon>
    </lineage>
</organism>
<dbReference type="STRING" id="408657.SAMN04487995_0757"/>
<dbReference type="InterPro" id="IPR010049">
    <property type="entry name" value="MTA_SAH_Nsdase"/>
</dbReference>
<dbReference type="Proteomes" id="UP000199532">
    <property type="component" value="Unassembled WGS sequence"/>
</dbReference>
<dbReference type="UniPathway" id="UPA00904">
    <property type="reaction ID" value="UER00871"/>
</dbReference>
<dbReference type="NCBIfam" id="TIGR01704">
    <property type="entry name" value="MTA_SAH-Nsdase"/>
    <property type="match status" value="1"/>
</dbReference>
<evidence type="ECO:0000256" key="2">
    <source>
        <dbReference type="ARBA" id="ARBA00011974"/>
    </source>
</evidence>
<dbReference type="GO" id="GO:0005829">
    <property type="term" value="C:cytosol"/>
    <property type="evidence" value="ECO:0007669"/>
    <property type="project" value="TreeGrafter"/>
</dbReference>
<evidence type="ECO:0000256" key="1">
    <source>
        <dbReference type="ARBA" id="ARBA00004945"/>
    </source>
</evidence>
<dbReference type="GO" id="GO:0019509">
    <property type="term" value="P:L-methionine salvage from methylthioadenosine"/>
    <property type="evidence" value="ECO:0007669"/>
    <property type="project" value="UniProtKB-UniPathway"/>
</dbReference>
<accession>A0A1H6QK53</accession>
<dbReference type="GO" id="GO:0009164">
    <property type="term" value="P:nucleoside catabolic process"/>
    <property type="evidence" value="ECO:0007669"/>
    <property type="project" value="InterPro"/>
</dbReference>
<dbReference type="GO" id="GO:0019284">
    <property type="term" value="P:L-methionine salvage from S-adenosylmethionine"/>
    <property type="evidence" value="ECO:0007669"/>
    <property type="project" value="TreeGrafter"/>
</dbReference>